<dbReference type="AlphaFoldDB" id="A0A1I7ZLZ7"/>
<evidence type="ECO:0000313" key="2">
    <source>
        <dbReference type="WBParaSite" id="L893_g27752.t1"/>
    </source>
</evidence>
<dbReference type="WBParaSite" id="L893_g27752.t1">
    <property type="protein sequence ID" value="L893_g27752.t1"/>
    <property type="gene ID" value="L893_g27752"/>
</dbReference>
<sequence>MYMATHTSSMAIEVITLGVDTFPAGVASTLQESKLGSQTYRAMGLPFIGRGGTAAAGQDHVGCLMDRNGLGRMEQMGEVRKVHQTERWVALQYYGTFYSTLVWSHISYF</sequence>
<name>A0A1I7ZLZ7_9BILA</name>
<dbReference type="Proteomes" id="UP000095287">
    <property type="component" value="Unplaced"/>
</dbReference>
<reference evidence="2" key="1">
    <citation type="submission" date="2016-11" db="UniProtKB">
        <authorList>
            <consortium name="WormBaseParasite"/>
        </authorList>
    </citation>
    <scope>IDENTIFICATION</scope>
</reference>
<keyword evidence="1" id="KW-1185">Reference proteome</keyword>
<accession>A0A1I7ZLZ7</accession>
<protein>
    <submittedName>
        <fullName evidence="2">Dirigent protein</fullName>
    </submittedName>
</protein>
<evidence type="ECO:0000313" key="1">
    <source>
        <dbReference type="Proteomes" id="UP000095287"/>
    </source>
</evidence>
<proteinExistence type="predicted"/>
<organism evidence="1 2">
    <name type="scientific">Steinernema glaseri</name>
    <dbReference type="NCBI Taxonomy" id="37863"/>
    <lineage>
        <taxon>Eukaryota</taxon>
        <taxon>Metazoa</taxon>
        <taxon>Ecdysozoa</taxon>
        <taxon>Nematoda</taxon>
        <taxon>Chromadorea</taxon>
        <taxon>Rhabditida</taxon>
        <taxon>Tylenchina</taxon>
        <taxon>Panagrolaimomorpha</taxon>
        <taxon>Strongyloidoidea</taxon>
        <taxon>Steinernematidae</taxon>
        <taxon>Steinernema</taxon>
    </lineage>
</organism>